<evidence type="ECO:0000313" key="1">
    <source>
        <dbReference type="EMBL" id="CDS99281.1"/>
    </source>
</evidence>
<reference evidence="1 3" key="1">
    <citation type="submission" date="2014-06" db="EMBL/GenBank/DDBJ databases">
        <authorList>
            <person name="Le Roux F."/>
        </authorList>
    </citation>
    <scope>NUCLEOTIDE SEQUENCE</scope>
    <source>
        <strain evidence="2 3">J5-4</strain>
        <strain evidence="1">J5-5</strain>
    </source>
</reference>
<evidence type="ECO:0000313" key="4">
    <source>
        <dbReference type="Proteomes" id="UP000049495"/>
    </source>
</evidence>
<dbReference type="AlphaFoldDB" id="A0A822MNB6"/>
<sequence>MGSKRISLKGCPFYQRGVRSPDKGALSYYRIDAELIKGWWGMGRSRDLPS</sequence>
<comment type="caution">
    <text evidence="1">The sequence shown here is derived from an EMBL/GenBank/DDBJ whole genome shotgun (WGS) entry which is preliminary data.</text>
</comment>
<gene>
    <name evidence="2" type="ORF">VCR4J5_800024</name>
    <name evidence="1" type="ORF">VCR5J5_1340021</name>
</gene>
<organism evidence="1 4">
    <name type="scientific">Vibrio crassostreae</name>
    <dbReference type="NCBI Taxonomy" id="246167"/>
    <lineage>
        <taxon>Bacteria</taxon>
        <taxon>Pseudomonadati</taxon>
        <taxon>Pseudomonadota</taxon>
        <taxon>Gammaproteobacteria</taxon>
        <taxon>Vibrionales</taxon>
        <taxon>Vibrionaceae</taxon>
        <taxon>Vibrio</taxon>
    </lineage>
</organism>
<protein>
    <submittedName>
        <fullName evidence="1">Uncharacterized protein</fullName>
    </submittedName>
</protein>
<dbReference type="Proteomes" id="UP000049077">
    <property type="component" value="Unassembled WGS sequence"/>
</dbReference>
<dbReference type="EMBL" id="CCJV01000040">
    <property type="protein sequence ID" value="CDS99281.1"/>
    <property type="molecule type" value="Genomic_DNA"/>
</dbReference>
<dbReference type="EMBL" id="CCJX01000169">
    <property type="protein sequence ID" value="CDT72154.1"/>
    <property type="molecule type" value="Genomic_DNA"/>
</dbReference>
<reference evidence="4" key="2">
    <citation type="submission" date="2014-06" db="EMBL/GenBank/DDBJ databases">
        <authorList>
            <person name="Le Roux Frederique"/>
        </authorList>
    </citation>
    <scope>NUCLEOTIDE SEQUENCE [LARGE SCALE GENOMIC DNA]</scope>
    <source>
        <strain evidence="4">J5-5</strain>
    </source>
</reference>
<keyword evidence="3" id="KW-1185">Reference proteome</keyword>
<evidence type="ECO:0000313" key="3">
    <source>
        <dbReference type="Proteomes" id="UP000049077"/>
    </source>
</evidence>
<dbReference type="Proteomes" id="UP000049495">
    <property type="component" value="Unassembled WGS sequence"/>
</dbReference>
<accession>A0A822MNB6</accession>
<name>A0A822MNB6_9VIBR</name>
<evidence type="ECO:0000313" key="2">
    <source>
        <dbReference type="EMBL" id="CDT72154.1"/>
    </source>
</evidence>
<proteinExistence type="predicted"/>